<dbReference type="PROSITE" id="PS00086">
    <property type="entry name" value="CYTOCHROME_P450"/>
    <property type="match status" value="1"/>
</dbReference>
<dbReference type="EMBL" id="JAAIKT010000013">
    <property type="protein sequence ID" value="NEW71505.1"/>
    <property type="molecule type" value="Genomic_DNA"/>
</dbReference>
<comment type="caution">
    <text evidence="9">The sequence shown here is derived from an EMBL/GenBank/DDBJ whole genome shotgun (WGS) entry which is preliminary data.</text>
</comment>
<evidence type="ECO:0000256" key="7">
    <source>
        <dbReference type="RuleBase" id="RU000461"/>
    </source>
</evidence>
<dbReference type="PRINTS" id="PR00385">
    <property type="entry name" value="P450"/>
</dbReference>
<evidence type="ECO:0000256" key="1">
    <source>
        <dbReference type="ARBA" id="ARBA00010617"/>
    </source>
</evidence>
<keyword evidence="3 7" id="KW-0479">Metal-binding</keyword>
<evidence type="ECO:0000256" key="3">
    <source>
        <dbReference type="ARBA" id="ARBA00022723"/>
    </source>
</evidence>
<accession>A0A6G4ADV1</accession>
<dbReference type="InterPro" id="IPR002397">
    <property type="entry name" value="Cyt_P450_B"/>
</dbReference>
<dbReference type="GO" id="GO:0016705">
    <property type="term" value="F:oxidoreductase activity, acting on paired donors, with incorporation or reduction of molecular oxygen"/>
    <property type="evidence" value="ECO:0007669"/>
    <property type="project" value="InterPro"/>
</dbReference>
<dbReference type="Gene3D" id="1.10.630.10">
    <property type="entry name" value="Cytochrome P450"/>
    <property type="match status" value="1"/>
</dbReference>
<name>A0A6G4ADV1_9ACTN</name>
<dbReference type="InterPro" id="IPR001128">
    <property type="entry name" value="Cyt_P450"/>
</dbReference>
<proteinExistence type="inferred from homology"/>
<keyword evidence="5 7" id="KW-0408">Iron</keyword>
<feature type="region of interest" description="Disordered" evidence="8">
    <location>
        <begin position="412"/>
        <end position="446"/>
    </location>
</feature>
<dbReference type="PANTHER" id="PTHR46696">
    <property type="entry name" value="P450, PUTATIVE (EUROFUNG)-RELATED"/>
    <property type="match status" value="1"/>
</dbReference>
<sequence>MTQTQGSLVRRITDYAHRADPYPIYAELRKTPVAHDEEGPYIVSTYWEIHGLLHDPRLSSDARNLDPQAASELPEEDDDPGLPPSFLRLDPPEHDRLRRLATAPFGPPHTPRRLHEMRGELTRIVGELIDGFEGRDRIDLVDHFSYPFPVTVICRLLGVPREDEPRFHAWADTLAASLDPDPDADATERGRITRQARTELAAYLSELIEERRRAPGDDMLSALVGGEGPGGEGPEGRMSRVELLSTAALLLVAGHETTVNLITNGMLTLLRNPDVLARLRKDPHLVVPLVEELLRFDPPVQMLPRRTPLSEIDIAGVTIPQGASVWLLLASGNRDPQRFPDPDRFDPQRRDNQHLGFGSGVHSCFGAPLARLEAQIALTELVRRLEEPRLLEDPPTYRRNAVLRGPRHLPLAFEGLRPSGSPNGSRNRSPNGSRNGSRNRSPNGSR</sequence>
<dbReference type="Pfam" id="PF00067">
    <property type="entry name" value="p450"/>
    <property type="match status" value="1"/>
</dbReference>
<comment type="similarity">
    <text evidence="1 7">Belongs to the cytochrome P450 family.</text>
</comment>
<evidence type="ECO:0000256" key="8">
    <source>
        <dbReference type="SAM" id="MobiDB-lite"/>
    </source>
</evidence>
<dbReference type="InterPro" id="IPR017972">
    <property type="entry name" value="Cyt_P450_CS"/>
</dbReference>
<dbReference type="RefSeq" id="WP_164427220.1">
    <property type="nucleotide sequence ID" value="NZ_JAAIKT010000013.1"/>
</dbReference>
<keyword evidence="2 7" id="KW-0349">Heme</keyword>
<dbReference type="GO" id="GO:0004497">
    <property type="term" value="F:monooxygenase activity"/>
    <property type="evidence" value="ECO:0007669"/>
    <property type="project" value="UniProtKB-KW"/>
</dbReference>
<protein>
    <submittedName>
        <fullName evidence="9">Cytochrome P450</fullName>
    </submittedName>
</protein>
<dbReference type="SUPFAM" id="SSF48264">
    <property type="entry name" value="Cytochrome P450"/>
    <property type="match status" value="1"/>
</dbReference>
<dbReference type="Proteomes" id="UP000476310">
    <property type="component" value="Unassembled WGS sequence"/>
</dbReference>
<evidence type="ECO:0000313" key="10">
    <source>
        <dbReference type="Proteomes" id="UP000476310"/>
    </source>
</evidence>
<reference evidence="9" key="1">
    <citation type="submission" date="2020-02" db="EMBL/GenBank/DDBJ databases">
        <title>A new Streptomyces sp. for controlling soil-borne diseases.</title>
        <authorList>
            <person name="Li X."/>
            <person name="Tian Y."/>
            <person name="Gao K."/>
        </authorList>
    </citation>
    <scope>NUCLEOTIDE SEQUENCE [LARGE SCALE GENOMIC DNA]</scope>
    <source>
        <strain evidence="9">0250</strain>
    </source>
</reference>
<feature type="region of interest" description="Disordered" evidence="8">
    <location>
        <begin position="59"/>
        <end position="90"/>
    </location>
</feature>
<dbReference type="AlphaFoldDB" id="A0A6G4ADV1"/>
<dbReference type="GO" id="GO:0020037">
    <property type="term" value="F:heme binding"/>
    <property type="evidence" value="ECO:0007669"/>
    <property type="project" value="InterPro"/>
</dbReference>
<evidence type="ECO:0000256" key="4">
    <source>
        <dbReference type="ARBA" id="ARBA00023002"/>
    </source>
</evidence>
<evidence type="ECO:0000256" key="2">
    <source>
        <dbReference type="ARBA" id="ARBA00022617"/>
    </source>
</evidence>
<dbReference type="CDD" id="cd20625">
    <property type="entry name" value="CYP164-like"/>
    <property type="match status" value="1"/>
</dbReference>
<dbReference type="InterPro" id="IPR036396">
    <property type="entry name" value="Cyt_P450_sf"/>
</dbReference>
<dbReference type="GO" id="GO:0005506">
    <property type="term" value="F:iron ion binding"/>
    <property type="evidence" value="ECO:0007669"/>
    <property type="project" value="InterPro"/>
</dbReference>
<evidence type="ECO:0000256" key="5">
    <source>
        <dbReference type="ARBA" id="ARBA00023004"/>
    </source>
</evidence>
<keyword evidence="4 7" id="KW-0560">Oxidoreductase</keyword>
<dbReference type="PANTHER" id="PTHR46696:SF1">
    <property type="entry name" value="CYTOCHROME P450 YJIB-RELATED"/>
    <property type="match status" value="1"/>
</dbReference>
<gene>
    <name evidence="9" type="ORF">G4H13_14100</name>
</gene>
<evidence type="ECO:0000313" key="9">
    <source>
        <dbReference type="EMBL" id="NEW71505.1"/>
    </source>
</evidence>
<keyword evidence="10" id="KW-1185">Reference proteome</keyword>
<feature type="compositionally biased region" description="Polar residues" evidence="8">
    <location>
        <begin position="420"/>
        <end position="446"/>
    </location>
</feature>
<dbReference type="PRINTS" id="PR00359">
    <property type="entry name" value="BP450"/>
</dbReference>
<dbReference type="FunFam" id="1.10.630.10:FF:000018">
    <property type="entry name" value="Cytochrome P450 monooxygenase"/>
    <property type="match status" value="1"/>
</dbReference>
<organism evidence="9 10">
    <name type="scientific">Streptomyces rhizosphaericus</name>
    <dbReference type="NCBI Taxonomy" id="114699"/>
    <lineage>
        <taxon>Bacteria</taxon>
        <taxon>Bacillati</taxon>
        <taxon>Actinomycetota</taxon>
        <taxon>Actinomycetes</taxon>
        <taxon>Kitasatosporales</taxon>
        <taxon>Streptomycetaceae</taxon>
        <taxon>Streptomyces</taxon>
        <taxon>Streptomyces violaceusniger group</taxon>
    </lineage>
</organism>
<keyword evidence="6 7" id="KW-0503">Monooxygenase</keyword>
<evidence type="ECO:0000256" key="6">
    <source>
        <dbReference type="ARBA" id="ARBA00023033"/>
    </source>
</evidence>